<keyword evidence="3" id="KW-1185">Reference proteome</keyword>
<organism evidence="2 3">
    <name type="scientific">Mycena albidolilacea</name>
    <dbReference type="NCBI Taxonomy" id="1033008"/>
    <lineage>
        <taxon>Eukaryota</taxon>
        <taxon>Fungi</taxon>
        <taxon>Dikarya</taxon>
        <taxon>Basidiomycota</taxon>
        <taxon>Agaricomycotina</taxon>
        <taxon>Agaricomycetes</taxon>
        <taxon>Agaricomycetidae</taxon>
        <taxon>Agaricales</taxon>
        <taxon>Marasmiineae</taxon>
        <taxon>Mycenaceae</taxon>
        <taxon>Mycena</taxon>
    </lineage>
</organism>
<feature type="compositionally biased region" description="Low complexity" evidence="1">
    <location>
        <begin position="158"/>
        <end position="172"/>
    </location>
</feature>
<gene>
    <name evidence="2" type="ORF">DFH08DRAFT_819973</name>
</gene>
<feature type="compositionally biased region" description="Polar residues" evidence="1">
    <location>
        <begin position="266"/>
        <end position="280"/>
    </location>
</feature>
<feature type="region of interest" description="Disordered" evidence="1">
    <location>
        <begin position="40"/>
        <end position="223"/>
    </location>
</feature>
<feature type="compositionally biased region" description="Basic residues" evidence="1">
    <location>
        <begin position="140"/>
        <end position="157"/>
    </location>
</feature>
<dbReference type="Proteomes" id="UP001218218">
    <property type="component" value="Unassembled WGS sequence"/>
</dbReference>
<accession>A0AAD7EEI5</accession>
<evidence type="ECO:0000256" key="1">
    <source>
        <dbReference type="SAM" id="MobiDB-lite"/>
    </source>
</evidence>
<proteinExistence type="predicted"/>
<feature type="compositionally biased region" description="Basic residues" evidence="1">
    <location>
        <begin position="180"/>
        <end position="189"/>
    </location>
</feature>
<evidence type="ECO:0000313" key="3">
    <source>
        <dbReference type="Proteomes" id="UP001218218"/>
    </source>
</evidence>
<feature type="compositionally biased region" description="Acidic residues" evidence="1">
    <location>
        <begin position="102"/>
        <end position="112"/>
    </location>
</feature>
<protein>
    <submittedName>
        <fullName evidence="2">Uncharacterized protein</fullName>
    </submittedName>
</protein>
<name>A0AAD7EEI5_9AGAR</name>
<sequence>MMVLSNGGDYTELQTPITGRNGFKFKILELKTRGYTGRVRGLSTGLRSRPVPVPAHTRGYKPAARGRHPRRTRSGAGCTSSSARQAARSPPPSRARATGTSDEFELGSEGEGDNAHSPRRRRLRRAMVTTMRGAWPRQPHATRRTGGRTKTKTKMAAKRTTTTPPPRTRGTGPPSPSFSRWRRHTRRPPQRPPPGAASSTDSVTPGGNILSYLKAHPQPTQKYPHRLIRIPDSEAADDMGAANKIIDTPAASCAVNAEDLGEGSKAQPQHSEVLSPTPQMSPAPFEARCGSGSNASAVKLESTWIFKGFPAILSTLETLIEIHPFLKPAYLRFELIYQQYAIRIPPAR</sequence>
<reference evidence="2" key="1">
    <citation type="submission" date="2023-03" db="EMBL/GenBank/DDBJ databases">
        <title>Massive genome expansion in bonnet fungi (Mycena s.s.) driven by repeated elements and novel gene families across ecological guilds.</title>
        <authorList>
            <consortium name="Lawrence Berkeley National Laboratory"/>
            <person name="Harder C.B."/>
            <person name="Miyauchi S."/>
            <person name="Viragh M."/>
            <person name="Kuo A."/>
            <person name="Thoen E."/>
            <person name="Andreopoulos B."/>
            <person name="Lu D."/>
            <person name="Skrede I."/>
            <person name="Drula E."/>
            <person name="Henrissat B."/>
            <person name="Morin E."/>
            <person name="Kohler A."/>
            <person name="Barry K."/>
            <person name="LaButti K."/>
            <person name="Morin E."/>
            <person name="Salamov A."/>
            <person name="Lipzen A."/>
            <person name="Mereny Z."/>
            <person name="Hegedus B."/>
            <person name="Baldrian P."/>
            <person name="Stursova M."/>
            <person name="Weitz H."/>
            <person name="Taylor A."/>
            <person name="Grigoriev I.V."/>
            <person name="Nagy L.G."/>
            <person name="Martin F."/>
            <person name="Kauserud H."/>
        </authorList>
    </citation>
    <scope>NUCLEOTIDE SEQUENCE</scope>
    <source>
        <strain evidence="2">CBHHK002</strain>
    </source>
</reference>
<evidence type="ECO:0000313" key="2">
    <source>
        <dbReference type="EMBL" id="KAJ7318367.1"/>
    </source>
</evidence>
<comment type="caution">
    <text evidence="2">The sequence shown here is derived from an EMBL/GenBank/DDBJ whole genome shotgun (WGS) entry which is preliminary data.</text>
</comment>
<dbReference type="AlphaFoldDB" id="A0AAD7EEI5"/>
<feature type="compositionally biased region" description="Basic residues" evidence="1">
    <location>
        <begin position="64"/>
        <end position="73"/>
    </location>
</feature>
<feature type="region of interest" description="Disordered" evidence="1">
    <location>
        <begin position="262"/>
        <end position="288"/>
    </location>
</feature>
<dbReference type="EMBL" id="JARIHO010000058">
    <property type="protein sequence ID" value="KAJ7318367.1"/>
    <property type="molecule type" value="Genomic_DNA"/>
</dbReference>